<sequence>MDLKNATIRDISTDVVFERGRDYRDEGRIQRIERFGDVVTAAVQGSSLYDVTVELGENTVNARCTCPYEGTGECKHVVAVLLDVVANPPQDESECVERVMEDVSSDDLRAFVRDALAENQDLREQFLARFGDGGKSVEVYRDEIEELFNQHTQHYPVVTEAIDFSHFFDVAKQYRERERYRAAATVYRSLFEGIEDNHTRIDAAYDHYAKALQSALDGYVECVLAADSSDDKFEQYAGALESQSMSEPRINQEQFRRALDALRETITYAS</sequence>
<dbReference type="GO" id="GO:0008270">
    <property type="term" value="F:zinc ion binding"/>
    <property type="evidence" value="ECO:0007669"/>
    <property type="project" value="UniProtKB-KW"/>
</dbReference>
<feature type="domain" description="SWIM-type" evidence="2">
    <location>
        <begin position="49"/>
        <end position="85"/>
    </location>
</feature>
<dbReference type="GeneID" id="29828217"/>
<evidence type="ECO:0000313" key="3">
    <source>
        <dbReference type="EMBL" id="AOW79405.1"/>
    </source>
</evidence>
<reference evidence="3 4" key="1">
    <citation type="submission" date="2016-06" db="EMBL/GenBank/DDBJ databases">
        <title>Discovery of anaerobic lithoheterotrophic haloarchaeon capable of sulfur respiration by hydrogen and formate.</title>
        <authorList>
            <person name="Sorokin D.Y."/>
            <person name="Kublanov I.V."/>
            <person name="Roman P."/>
            <person name="Sinninghe Damste J.S."/>
            <person name="Golyshin P.N."/>
            <person name="Rojo D."/>
            <person name="Ciordia S."/>
            <person name="Mena Md.C."/>
            <person name="Ferrer M."/>
            <person name="Smedile F."/>
            <person name="Messina E."/>
            <person name="La Cono V."/>
            <person name="Yakimov M.M."/>
        </authorList>
    </citation>
    <scope>NUCLEOTIDE SEQUENCE [LARGE SCALE GENOMIC DNA]</scope>
    <source>
        <strain evidence="3 4">HTSR1</strain>
    </source>
</reference>
<keyword evidence="1" id="KW-0479">Metal-binding</keyword>
<name>A0A1D8S222_9EURY</name>
<dbReference type="KEGG" id="halh:HTSR_0203"/>
<dbReference type="RefSeq" id="WP_070364176.1">
    <property type="nucleotide sequence ID" value="NZ_CP016070.1"/>
</dbReference>
<keyword evidence="1" id="KW-0863">Zinc-finger</keyword>
<dbReference type="Pfam" id="PF04434">
    <property type="entry name" value="SWIM"/>
    <property type="match status" value="1"/>
</dbReference>
<dbReference type="PATRIC" id="fig|1855411.3.peg.197"/>
<keyword evidence="1" id="KW-0862">Zinc</keyword>
<evidence type="ECO:0000313" key="4">
    <source>
        <dbReference type="Proteomes" id="UP000185608"/>
    </source>
</evidence>
<gene>
    <name evidence="3" type="ORF">HTSR_0203</name>
</gene>
<dbReference type="AlphaFoldDB" id="A0A1D8S222"/>
<proteinExistence type="predicted"/>
<dbReference type="InterPro" id="IPR007527">
    <property type="entry name" value="Znf_SWIM"/>
</dbReference>
<dbReference type="Proteomes" id="UP000185608">
    <property type="component" value="Chromosome"/>
</dbReference>
<accession>A0A1D8S222</accession>
<dbReference type="EMBL" id="CP016070">
    <property type="protein sequence ID" value="AOW79405.1"/>
    <property type="molecule type" value="Genomic_DNA"/>
</dbReference>
<dbReference type="PROSITE" id="PS50966">
    <property type="entry name" value="ZF_SWIM"/>
    <property type="match status" value="1"/>
</dbReference>
<organism evidence="3 4">
    <name type="scientific">Halodesulfurarchaeum formicicum</name>
    <dbReference type="NCBI Taxonomy" id="1873524"/>
    <lineage>
        <taxon>Archaea</taxon>
        <taxon>Methanobacteriati</taxon>
        <taxon>Methanobacteriota</taxon>
        <taxon>Stenosarchaea group</taxon>
        <taxon>Halobacteria</taxon>
        <taxon>Halobacteriales</taxon>
        <taxon>Halobacteriaceae</taxon>
        <taxon>Halodesulfurarchaeum</taxon>
    </lineage>
</organism>
<evidence type="ECO:0000259" key="2">
    <source>
        <dbReference type="PROSITE" id="PS50966"/>
    </source>
</evidence>
<protein>
    <recommendedName>
        <fullName evidence="2">SWIM-type domain-containing protein</fullName>
    </recommendedName>
</protein>
<evidence type="ECO:0000256" key="1">
    <source>
        <dbReference type="PROSITE-ProRule" id="PRU00325"/>
    </source>
</evidence>